<evidence type="ECO:0000256" key="9">
    <source>
        <dbReference type="ARBA" id="ARBA00022777"/>
    </source>
</evidence>
<keyword evidence="6" id="KW-0808">Transferase</keyword>
<evidence type="ECO:0000256" key="4">
    <source>
        <dbReference type="ARBA" id="ARBA00022475"/>
    </source>
</evidence>
<proteinExistence type="predicted"/>
<evidence type="ECO:0000256" key="3">
    <source>
        <dbReference type="ARBA" id="ARBA00012438"/>
    </source>
</evidence>
<keyword evidence="9 17" id="KW-0418">Kinase</keyword>
<dbReference type="eggNOG" id="COG2205">
    <property type="taxonomic scope" value="Bacteria"/>
</dbReference>
<evidence type="ECO:0000256" key="11">
    <source>
        <dbReference type="ARBA" id="ARBA00022989"/>
    </source>
</evidence>
<dbReference type="GO" id="GO:0000155">
    <property type="term" value="F:phosphorelay sensor kinase activity"/>
    <property type="evidence" value="ECO:0007669"/>
    <property type="project" value="InterPro"/>
</dbReference>
<dbReference type="InterPro" id="IPR003661">
    <property type="entry name" value="HisK_dim/P_dom"/>
</dbReference>
<dbReference type="InterPro" id="IPR005467">
    <property type="entry name" value="His_kinase_dom"/>
</dbReference>
<dbReference type="SUPFAM" id="SSF47384">
    <property type="entry name" value="Homodimeric domain of signal transducing histidine kinase"/>
    <property type="match status" value="1"/>
</dbReference>
<feature type="transmembrane region" description="Helical" evidence="15">
    <location>
        <begin position="53"/>
        <end position="75"/>
    </location>
</feature>
<feature type="transmembrane region" description="Helical" evidence="15">
    <location>
        <begin position="457"/>
        <end position="490"/>
    </location>
</feature>
<evidence type="ECO:0000256" key="14">
    <source>
        <dbReference type="SAM" id="MobiDB-lite"/>
    </source>
</evidence>
<dbReference type="PANTHER" id="PTHR45528">
    <property type="entry name" value="SENSOR HISTIDINE KINASE CPXA"/>
    <property type="match status" value="1"/>
</dbReference>
<keyword evidence="13 15" id="KW-0472">Membrane</keyword>
<dbReference type="EMBL" id="CP003040">
    <property type="protein sequence ID" value="AEN97343.1"/>
    <property type="molecule type" value="Genomic_DNA"/>
</dbReference>
<dbReference type="Gene3D" id="3.30.565.10">
    <property type="entry name" value="Histidine kinase-like ATPase, C-terminal domain"/>
    <property type="match status" value="1"/>
</dbReference>
<keyword evidence="18" id="KW-1185">Reference proteome</keyword>
<organism evidence="17 18">
    <name type="scientific">Roseburia hominis (strain DSM 16839 / JCM 17582 / NCIMB 14029 / A2-183)</name>
    <dbReference type="NCBI Taxonomy" id="585394"/>
    <lineage>
        <taxon>Bacteria</taxon>
        <taxon>Bacillati</taxon>
        <taxon>Bacillota</taxon>
        <taxon>Clostridia</taxon>
        <taxon>Lachnospirales</taxon>
        <taxon>Lachnospiraceae</taxon>
        <taxon>Roseburia</taxon>
    </lineage>
</organism>
<gene>
    <name evidence="17" type="ordered locus">RHOM_11170</name>
</gene>
<dbReference type="Gene3D" id="1.10.287.130">
    <property type="match status" value="1"/>
</dbReference>
<sequence length="788" mass="89747">MDIKLKNNNRNNGAGNNNVSANNDASSNSGASRNNGAGNSSNNSNAVNSSKRIIIAIAGIIFITIITMCFFPVVYRTAERQKEQQKAEMMRESSDSVDNDTVQTLYQGSYVLYVEQMERSGQADAGGLFLNLPTDDEDYQYVKDTVTSTFDEWKSQFESDSWNIDYCVYKSSADCVKNTDQPLETCVDGTVTEKIKQYYTDIVCLSFDKEGALEVTPLYDENISGSVLIKAFQNVDRENLLGQSLGGYVEAGQLQGPKDFKVIFGLPVSTSDTISLGDPYEDMTNYWVQVVLVYRASGGSILFLVSLAAVAGWMFLMTSRRIWNEDIPMQRPGKWYLMEVAVIAVCCMACMEENFYDIIRSYSYYSEGVDVLLGNNAWRAILQLGQMMVPLLFLYGIWYAALRVLRPVFFLGVREYIRQYSLIYQIFPWLKKLWNTFRYEVAHVDFSEKSTKTIWKIVLINFAVLSLCSMMWFFGIGALIVYSIFVFCFIKKYYDRIGRDYQALLRSVSRMADGDLDTEITEDLGIYEPMKVELSRVRDGFKKAVDEEVKSQRMKTDLITNVSHDLKTPLTAITTYVELLKKEDITEEERRSYIETLDKKSQRLKILIEDLFEVSKATSNNIVLHPMEVDVVNLLKQVAVEHTERFAAMGLVLRWDVPEEKVIVVLDNQKTFRIFENLFVNIQKYAMPQSRVYVQVQEYGMAPEEFVEITIKNMSATELNFDPEEITERFVRGDTSRGTEGSGLGLAIARSFTEAQGGKLTIEVDGDLFKVVIRLKCGTLQVEKEMEV</sequence>
<dbReference type="EC" id="2.7.13.3" evidence="3"/>
<keyword evidence="10" id="KW-0067">ATP-binding</keyword>
<evidence type="ECO:0000256" key="13">
    <source>
        <dbReference type="ARBA" id="ARBA00023136"/>
    </source>
</evidence>
<dbReference type="Proteomes" id="UP000008178">
    <property type="component" value="Chromosome"/>
</dbReference>
<dbReference type="Pfam" id="PF02518">
    <property type="entry name" value="HATPase_c"/>
    <property type="match status" value="1"/>
</dbReference>
<dbReference type="GO" id="GO:0005524">
    <property type="term" value="F:ATP binding"/>
    <property type="evidence" value="ECO:0007669"/>
    <property type="project" value="UniProtKB-KW"/>
</dbReference>
<evidence type="ECO:0000256" key="10">
    <source>
        <dbReference type="ARBA" id="ARBA00022840"/>
    </source>
</evidence>
<dbReference type="SUPFAM" id="SSF55874">
    <property type="entry name" value="ATPase domain of HSP90 chaperone/DNA topoisomerase II/histidine kinase"/>
    <property type="match status" value="1"/>
</dbReference>
<dbReference type="GO" id="GO:0005886">
    <property type="term" value="C:plasma membrane"/>
    <property type="evidence" value="ECO:0007669"/>
    <property type="project" value="UniProtKB-SubCell"/>
</dbReference>
<evidence type="ECO:0000256" key="1">
    <source>
        <dbReference type="ARBA" id="ARBA00000085"/>
    </source>
</evidence>
<dbReference type="Pfam" id="PF00512">
    <property type="entry name" value="HisKA"/>
    <property type="match status" value="1"/>
</dbReference>
<dbReference type="CDD" id="cd00082">
    <property type="entry name" value="HisKA"/>
    <property type="match status" value="1"/>
</dbReference>
<feature type="region of interest" description="Disordered" evidence="14">
    <location>
        <begin position="1"/>
        <end position="45"/>
    </location>
</feature>
<dbReference type="SMART" id="SM00388">
    <property type="entry name" value="HisKA"/>
    <property type="match status" value="1"/>
</dbReference>
<dbReference type="PANTHER" id="PTHR45528:SF1">
    <property type="entry name" value="SENSOR HISTIDINE KINASE CPXA"/>
    <property type="match status" value="1"/>
</dbReference>
<dbReference type="KEGG" id="rho:RHOM_11170"/>
<dbReference type="FunFam" id="1.10.287.130:FF:000008">
    <property type="entry name" value="Two-component sensor histidine kinase"/>
    <property type="match status" value="1"/>
</dbReference>
<keyword evidence="7 15" id="KW-0812">Transmembrane</keyword>
<dbReference type="InterPro" id="IPR036097">
    <property type="entry name" value="HisK_dim/P_sf"/>
</dbReference>
<evidence type="ECO:0000256" key="2">
    <source>
        <dbReference type="ARBA" id="ARBA00004651"/>
    </source>
</evidence>
<keyword evidence="11 15" id="KW-1133">Transmembrane helix</keyword>
<name>G2SXI6_ROSHA</name>
<dbReference type="InterPro" id="IPR003594">
    <property type="entry name" value="HATPase_dom"/>
</dbReference>
<evidence type="ECO:0000256" key="8">
    <source>
        <dbReference type="ARBA" id="ARBA00022741"/>
    </source>
</evidence>
<feature type="transmembrane region" description="Helical" evidence="15">
    <location>
        <begin position="377"/>
        <end position="401"/>
    </location>
</feature>
<dbReference type="BioCyc" id="RHOM585394:G1H02-2229-MONOMER"/>
<evidence type="ECO:0000256" key="6">
    <source>
        <dbReference type="ARBA" id="ARBA00022679"/>
    </source>
</evidence>
<dbReference type="STRING" id="585394.RHOM_11170"/>
<comment type="subcellular location">
    <subcellularLocation>
        <location evidence="2">Cell membrane</location>
        <topology evidence="2">Multi-pass membrane protein</topology>
    </subcellularLocation>
</comment>
<dbReference type="SMART" id="SM00387">
    <property type="entry name" value="HATPase_c"/>
    <property type="match status" value="1"/>
</dbReference>
<accession>G2SXI6</accession>
<dbReference type="HOGENOM" id="CLU_000445_73_3_9"/>
<evidence type="ECO:0000313" key="18">
    <source>
        <dbReference type="Proteomes" id="UP000008178"/>
    </source>
</evidence>
<evidence type="ECO:0000259" key="16">
    <source>
        <dbReference type="PROSITE" id="PS50109"/>
    </source>
</evidence>
<protein>
    <recommendedName>
        <fullName evidence="3">histidine kinase</fullName>
        <ecNumber evidence="3">2.7.13.3</ecNumber>
    </recommendedName>
</protein>
<reference evidence="17 18" key="1">
    <citation type="journal article" date="2015" name="Genome Announc.">
        <title>Complete genome sequence of the human gut symbiont Roseburia hominis.</title>
        <authorList>
            <person name="Travis A.J."/>
            <person name="Kelly D."/>
            <person name="Flint H.J."/>
            <person name="Aminov R.I."/>
        </authorList>
    </citation>
    <scope>NUCLEOTIDE SEQUENCE [LARGE SCALE GENOMIC DNA]</scope>
    <source>
        <strain evidence="18">DSM 16839 / JCM 17582 / NCIMB 14029 / A2-183</strain>
    </source>
</reference>
<keyword evidence="8" id="KW-0547">Nucleotide-binding</keyword>
<comment type="catalytic activity">
    <reaction evidence="1">
        <text>ATP + protein L-histidine = ADP + protein N-phospho-L-histidine.</text>
        <dbReference type="EC" id="2.7.13.3"/>
    </reaction>
</comment>
<dbReference type="InterPro" id="IPR050398">
    <property type="entry name" value="HssS/ArlS-like"/>
</dbReference>
<dbReference type="InterPro" id="IPR036890">
    <property type="entry name" value="HATPase_C_sf"/>
</dbReference>
<keyword evidence="4" id="KW-1003">Cell membrane</keyword>
<feature type="domain" description="Histidine kinase" evidence="16">
    <location>
        <begin position="561"/>
        <end position="779"/>
    </location>
</feature>
<evidence type="ECO:0000256" key="15">
    <source>
        <dbReference type="SAM" id="Phobius"/>
    </source>
</evidence>
<evidence type="ECO:0000256" key="12">
    <source>
        <dbReference type="ARBA" id="ARBA00023012"/>
    </source>
</evidence>
<evidence type="ECO:0000256" key="7">
    <source>
        <dbReference type="ARBA" id="ARBA00022692"/>
    </source>
</evidence>
<keyword evidence="12" id="KW-0902">Two-component regulatory system</keyword>
<feature type="compositionally biased region" description="Low complexity" evidence="14">
    <location>
        <begin position="8"/>
        <end position="45"/>
    </location>
</feature>
<dbReference type="PROSITE" id="PS50109">
    <property type="entry name" value="HIS_KIN"/>
    <property type="match status" value="1"/>
</dbReference>
<feature type="transmembrane region" description="Helical" evidence="15">
    <location>
        <begin position="292"/>
        <end position="315"/>
    </location>
</feature>
<evidence type="ECO:0000313" key="17">
    <source>
        <dbReference type="EMBL" id="AEN97343.1"/>
    </source>
</evidence>
<dbReference type="AlphaFoldDB" id="G2SXI6"/>
<evidence type="ECO:0000256" key="5">
    <source>
        <dbReference type="ARBA" id="ARBA00022553"/>
    </source>
</evidence>
<keyword evidence="5" id="KW-0597">Phosphoprotein</keyword>